<gene>
    <name evidence="9" type="primary">xerC</name>
    <name evidence="12" type="ORF">KJ970_12280</name>
</gene>
<comment type="similarity">
    <text evidence="9">Belongs to the 'phage' integrase family. XerC subfamily.</text>
</comment>
<evidence type="ECO:0000256" key="3">
    <source>
        <dbReference type="ARBA" id="ARBA00022618"/>
    </source>
</evidence>
<dbReference type="GO" id="GO:0051301">
    <property type="term" value="P:cell division"/>
    <property type="evidence" value="ECO:0007669"/>
    <property type="project" value="UniProtKB-KW"/>
</dbReference>
<keyword evidence="4 9" id="KW-0159">Chromosome partition</keyword>
<keyword evidence="2 9" id="KW-0963">Cytoplasm</keyword>
<comment type="caution">
    <text evidence="12">The sequence shown here is derived from an EMBL/GenBank/DDBJ whole genome shotgun (WGS) entry which is preliminary data.</text>
</comment>
<proteinExistence type="inferred from homology"/>
<dbReference type="PROSITE" id="PS51900">
    <property type="entry name" value="CB"/>
    <property type="match status" value="1"/>
</dbReference>
<dbReference type="InterPro" id="IPR004107">
    <property type="entry name" value="Integrase_SAM-like_N"/>
</dbReference>
<evidence type="ECO:0000256" key="7">
    <source>
        <dbReference type="ARBA" id="ARBA00023172"/>
    </source>
</evidence>
<evidence type="ECO:0000256" key="2">
    <source>
        <dbReference type="ARBA" id="ARBA00022490"/>
    </source>
</evidence>
<feature type="active site" evidence="9">
    <location>
        <position position="270"/>
    </location>
</feature>
<dbReference type="Pfam" id="PF00589">
    <property type="entry name" value="Phage_integrase"/>
    <property type="match status" value="1"/>
</dbReference>
<dbReference type="GO" id="GO:0006313">
    <property type="term" value="P:DNA transposition"/>
    <property type="evidence" value="ECO:0007669"/>
    <property type="project" value="UniProtKB-UniRule"/>
</dbReference>
<dbReference type="GO" id="GO:0007059">
    <property type="term" value="P:chromosome segregation"/>
    <property type="evidence" value="ECO:0007669"/>
    <property type="project" value="UniProtKB-UniRule"/>
</dbReference>
<evidence type="ECO:0000256" key="9">
    <source>
        <dbReference type="HAMAP-Rule" id="MF_01808"/>
    </source>
</evidence>
<evidence type="ECO:0000256" key="8">
    <source>
        <dbReference type="ARBA" id="ARBA00023306"/>
    </source>
</evidence>
<evidence type="ECO:0000256" key="6">
    <source>
        <dbReference type="ARBA" id="ARBA00023125"/>
    </source>
</evidence>
<dbReference type="InterPro" id="IPR002104">
    <property type="entry name" value="Integrase_catalytic"/>
</dbReference>
<feature type="domain" description="Tyr recombinase" evidence="10">
    <location>
        <begin position="105"/>
        <end position="292"/>
    </location>
</feature>
<evidence type="ECO:0000313" key="13">
    <source>
        <dbReference type="Proteomes" id="UP000777784"/>
    </source>
</evidence>
<dbReference type="Proteomes" id="UP000777784">
    <property type="component" value="Unassembled WGS sequence"/>
</dbReference>
<dbReference type="InterPro" id="IPR010998">
    <property type="entry name" value="Integrase_recombinase_N"/>
</dbReference>
<keyword evidence="5 9" id="KW-0229">DNA integration</keyword>
<reference evidence="12" key="1">
    <citation type="submission" date="2021-05" db="EMBL/GenBank/DDBJ databases">
        <title>Energy efficiency and biological interactions define the core microbiome of deep oligotrophic groundwater.</title>
        <authorList>
            <person name="Mehrshad M."/>
            <person name="Lopez-Fernandez M."/>
            <person name="Bell E."/>
            <person name="Bernier-Latmani R."/>
            <person name="Bertilsson S."/>
            <person name="Dopson M."/>
        </authorList>
    </citation>
    <scope>NUCLEOTIDE SEQUENCE</scope>
    <source>
        <strain evidence="12">Modern_marine.mb.64</strain>
    </source>
</reference>
<evidence type="ECO:0000256" key="5">
    <source>
        <dbReference type="ARBA" id="ARBA00022908"/>
    </source>
</evidence>
<dbReference type="NCBIfam" id="NF001399">
    <property type="entry name" value="PRK00283.1"/>
    <property type="match status" value="1"/>
</dbReference>
<feature type="domain" description="Core-binding (CB)" evidence="11">
    <location>
        <begin position="1"/>
        <end position="84"/>
    </location>
</feature>
<comment type="function">
    <text evidence="9">Site-specific tyrosine recombinase, which acts by catalyzing the cutting and rejoining of the recombining DNA molecules. The XerC-XerD complex is essential to convert dimers of the bacterial chromosome into monomers to permit their segregation at cell division. It also contributes to the segregational stability of plasmids.</text>
</comment>
<dbReference type="PANTHER" id="PTHR30349:SF81">
    <property type="entry name" value="TYROSINE RECOMBINASE XERC"/>
    <property type="match status" value="1"/>
</dbReference>
<organism evidence="12 13">
    <name type="scientific">Eiseniibacteriota bacterium</name>
    <dbReference type="NCBI Taxonomy" id="2212470"/>
    <lineage>
        <taxon>Bacteria</taxon>
        <taxon>Candidatus Eiseniibacteriota</taxon>
    </lineage>
</organism>
<feature type="active site" evidence="9">
    <location>
        <position position="244"/>
    </location>
</feature>
<dbReference type="GO" id="GO:0003677">
    <property type="term" value="F:DNA binding"/>
    <property type="evidence" value="ECO:0007669"/>
    <property type="project" value="UniProtKB-UniRule"/>
</dbReference>
<dbReference type="CDD" id="cd00798">
    <property type="entry name" value="INT_XerDC_C"/>
    <property type="match status" value="1"/>
</dbReference>
<sequence>MNLLEPYLEELRLVRRSSPRTVEAYRADLESYFRYLEEKEKKNPCCSQESDVVRYLNCLRGEGRASSTVARASSSLRAFHKYLCREGYREDDPTLELRGQKVLRPLPRILSRDEIEQILAAAASGGRLDTRNVALIEIGYGAALRVTELVGLDKSSIIRAEDGLWLRVLGKGSRERVVPVGRPAEEALTAYLEEGRPGLLKNQRDPGAIFLNAKGRPLGRSGFWRILRELALKAGLDPNGIHPHVLRHSSATHLLDGGAGLRVVQEYLGHAKISTTEIYTAVERDRLRQAYRQAHPRAQVGAREGMIAKAPVKANVKVGT</sequence>
<keyword evidence="6 9" id="KW-0238">DNA-binding</keyword>
<dbReference type="PANTHER" id="PTHR30349">
    <property type="entry name" value="PHAGE INTEGRASE-RELATED"/>
    <property type="match status" value="1"/>
</dbReference>
<dbReference type="InterPro" id="IPR044068">
    <property type="entry name" value="CB"/>
</dbReference>
<name>A0A948RVM2_UNCEI</name>
<keyword evidence="8 9" id="KW-0131">Cell cycle</keyword>
<dbReference type="SUPFAM" id="SSF47823">
    <property type="entry name" value="lambda integrase-like, N-terminal domain"/>
    <property type="match status" value="1"/>
</dbReference>
<dbReference type="EMBL" id="JAHJDP010000072">
    <property type="protein sequence ID" value="MBU2691695.1"/>
    <property type="molecule type" value="Genomic_DNA"/>
</dbReference>
<feature type="active site" description="O-(3'-phospho-DNA)-tyrosine intermediate" evidence="9">
    <location>
        <position position="279"/>
    </location>
</feature>
<evidence type="ECO:0000256" key="4">
    <source>
        <dbReference type="ARBA" id="ARBA00022829"/>
    </source>
</evidence>
<keyword evidence="7 9" id="KW-0233">DNA recombination</keyword>
<dbReference type="InterPro" id="IPR050090">
    <property type="entry name" value="Tyrosine_recombinase_XerCD"/>
</dbReference>
<dbReference type="GO" id="GO:0009037">
    <property type="term" value="F:tyrosine-based site-specific recombinase activity"/>
    <property type="evidence" value="ECO:0007669"/>
    <property type="project" value="UniProtKB-UniRule"/>
</dbReference>
<dbReference type="GO" id="GO:0005737">
    <property type="term" value="C:cytoplasm"/>
    <property type="evidence" value="ECO:0007669"/>
    <property type="project" value="UniProtKB-SubCell"/>
</dbReference>
<dbReference type="PROSITE" id="PS51898">
    <property type="entry name" value="TYR_RECOMBINASE"/>
    <property type="match status" value="1"/>
</dbReference>
<protein>
    <recommendedName>
        <fullName evidence="9">Tyrosine recombinase XerC</fullName>
    </recommendedName>
</protein>
<evidence type="ECO:0000259" key="10">
    <source>
        <dbReference type="PROSITE" id="PS51898"/>
    </source>
</evidence>
<accession>A0A948RVM2</accession>
<dbReference type="SUPFAM" id="SSF56349">
    <property type="entry name" value="DNA breaking-rejoining enzymes"/>
    <property type="match status" value="1"/>
</dbReference>
<dbReference type="Pfam" id="PF02899">
    <property type="entry name" value="Phage_int_SAM_1"/>
    <property type="match status" value="1"/>
</dbReference>
<feature type="active site" evidence="9">
    <location>
        <position position="247"/>
    </location>
</feature>
<comment type="subcellular location">
    <subcellularLocation>
        <location evidence="1 9">Cytoplasm</location>
    </subcellularLocation>
</comment>
<evidence type="ECO:0000313" key="12">
    <source>
        <dbReference type="EMBL" id="MBU2691695.1"/>
    </source>
</evidence>
<dbReference type="Gene3D" id="1.10.443.10">
    <property type="entry name" value="Intergrase catalytic core"/>
    <property type="match status" value="1"/>
</dbReference>
<dbReference type="InterPro" id="IPR011010">
    <property type="entry name" value="DNA_brk_join_enz"/>
</dbReference>
<keyword evidence="3 9" id="KW-0132">Cell division</keyword>
<feature type="active site" evidence="9">
    <location>
        <position position="171"/>
    </location>
</feature>
<dbReference type="InterPro" id="IPR023009">
    <property type="entry name" value="Tyrosine_recombinase_XerC/XerD"/>
</dbReference>
<feature type="active site" evidence="9">
    <location>
        <position position="145"/>
    </location>
</feature>
<comment type="subunit">
    <text evidence="9">Forms a cyclic heterotetrameric complex composed of two molecules of XerC and two molecules of XerD.</text>
</comment>
<evidence type="ECO:0000259" key="11">
    <source>
        <dbReference type="PROSITE" id="PS51900"/>
    </source>
</evidence>
<dbReference type="HAMAP" id="MF_01808">
    <property type="entry name" value="Recomb_XerC_XerD"/>
    <property type="match status" value="1"/>
</dbReference>
<dbReference type="InterPro" id="IPR013762">
    <property type="entry name" value="Integrase-like_cat_sf"/>
</dbReference>
<evidence type="ECO:0000256" key="1">
    <source>
        <dbReference type="ARBA" id="ARBA00004496"/>
    </source>
</evidence>
<dbReference type="AlphaFoldDB" id="A0A948RVM2"/>
<dbReference type="Gene3D" id="1.10.150.130">
    <property type="match status" value="1"/>
</dbReference>